<feature type="region of interest" description="Disordered" evidence="1">
    <location>
        <begin position="88"/>
        <end position="107"/>
    </location>
</feature>
<name>A0A8K0IMY0_COCNU</name>
<accession>A0A8K0IMY0</accession>
<gene>
    <name evidence="2" type="ORF">COCNU_10G010400</name>
</gene>
<dbReference type="AlphaFoldDB" id="A0A8K0IMY0"/>
<proteinExistence type="predicted"/>
<reference evidence="2" key="2">
    <citation type="submission" date="2019-07" db="EMBL/GenBank/DDBJ databases">
        <authorList>
            <person name="Yang Y."/>
            <person name="Bocs S."/>
            <person name="Baudouin L."/>
        </authorList>
    </citation>
    <scope>NUCLEOTIDE SEQUENCE</scope>
    <source>
        <tissue evidence="2">Spear leaf of Hainan Tall coconut</tissue>
    </source>
</reference>
<dbReference type="PANTHER" id="PTHR36756">
    <property type="entry name" value="EXPRESSED PROTEIN"/>
    <property type="match status" value="1"/>
</dbReference>
<dbReference type="PANTHER" id="PTHR36756:SF1">
    <property type="entry name" value="EXPRESSED PROTEIN"/>
    <property type="match status" value="1"/>
</dbReference>
<dbReference type="Proteomes" id="UP000797356">
    <property type="component" value="Chromosome 10"/>
</dbReference>
<sequence length="121" mass="13848">MLMLAELSKLLDLARYYPNALQLDPVLFQQRNKQKSTGVENMATNVRRTRNAAQDMLDLFPGPLLQKPPDDEQETGAIKTESMNITCEDDKQATSREMWREEATLPKEKSSLKDEVAMFLD</sequence>
<reference evidence="2" key="1">
    <citation type="journal article" date="2017" name="Gigascience">
        <title>The genome draft of coconut (Cocos nucifera).</title>
        <authorList>
            <person name="Xiao Y."/>
            <person name="Xu P."/>
            <person name="Fan H."/>
            <person name="Baudouin L."/>
            <person name="Xia W."/>
            <person name="Bocs S."/>
            <person name="Xu J."/>
            <person name="Li Q."/>
            <person name="Guo A."/>
            <person name="Zhou L."/>
            <person name="Li J."/>
            <person name="Wu Y."/>
            <person name="Ma Z."/>
            <person name="Armero A."/>
            <person name="Issali A.E."/>
            <person name="Liu N."/>
            <person name="Peng M."/>
            <person name="Yang Y."/>
        </authorList>
    </citation>
    <scope>NUCLEOTIDE SEQUENCE</scope>
    <source>
        <tissue evidence="2">Spear leaf of Hainan Tall coconut</tissue>
    </source>
</reference>
<dbReference type="OrthoDB" id="1938010at2759"/>
<evidence type="ECO:0000313" key="2">
    <source>
        <dbReference type="EMBL" id="KAG1362821.1"/>
    </source>
</evidence>
<comment type="caution">
    <text evidence="2">The sequence shown here is derived from an EMBL/GenBank/DDBJ whole genome shotgun (WGS) entry which is preliminary data.</text>
</comment>
<organism evidence="2 3">
    <name type="scientific">Cocos nucifera</name>
    <name type="common">Coconut palm</name>
    <dbReference type="NCBI Taxonomy" id="13894"/>
    <lineage>
        <taxon>Eukaryota</taxon>
        <taxon>Viridiplantae</taxon>
        <taxon>Streptophyta</taxon>
        <taxon>Embryophyta</taxon>
        <taxon>Tracheophyta</taxon>
        <taxon>Spermatophyta</taxon>
        <taxon>Magnoliopsida</taxon>
        <taxon>Liliopsida</taxon>
        <taxon>Arecaceae</taxon>
        <taxon>Arecoideae</taxon>
        <taxon>Cocoseae</taxon>
        <taxon>Attaleinae</taxon>
        <taxon>Cocos</taxon>
    </lineage>
</organism>
<dbReference type="EMBL" id="CM017881">
    <property type="protein sequence ID" value="KAG1362821.1"/>
    <property type="molecule type" value="Genomic_DNA"/>
</dbReference>
<protein>
    <submittedName>
        <fullName evidence="2">Uncharacterized protein</fullName>
    </submittedName>
</protein>
<evidence type="ECO:0000256" key="1">
    <source>
        <dbReference type="SAM" id="MobiDB-lite"/>
    </source>
</evidence>
<keyword evidence="3" id="KW-1185">Reference proteome</keyword>
<evidence type="ECO:0000313" key="3">
    <source>
        <dbReference type="Proteomes" id="UP000797356"/>
    </source>
</evidence>